<organism evidence="1 2">
    <name type="scientific">Gossypium hirsutum</name>
    <name type="common">Upland cotton</name>
    <name type="synonym">Gossypium mexicanum</name>
    <dbReference type="NCBI Taxonomy" id="3635"/>
    <lineage>
        <taxon>Eukaryota</taxon>
        <taxon>Viridiplantae</taxon>
        <taxon>Streptophyta</taxon>
        <taxon>Embryophyta</taxon>
        <taxon>Tracheophyta</taxon>
        <taxon>Spermatophyta</taxon>
        <taxon>Magnoliopsida</taxon>
        <taxon>eudicotyledons</taxon>
        <taxon>Gunneridae</taxon>
        <taxon>Pentapetalae</taxon>
        <taxon>rosids</taxon>
        <taxon>malvids</taxon>
        <taxon>Malvales</taxon>
        <taxon>Malvaceae</taxon>
        <taxon>Malvoideae</taxon>
        <taxon>Gossypium</taxon>
    </lineage>
</organism>
<gene>
    <name evidence="2" type="primary">LOC121218401</name>
</gene>
<evidence type="ECO:0000313" key="2">
    <source>
        <dbReference type="RefSeq" id="XP_040951506.1"/>
    </source>
</evidence>
<evidence type="ECO:0000313" key="1">
    <source>
        <dbReference type="Proteomes" id="UP000818029"/>
    </source>
</evidence>
<sequence length="113" mass="12828">MFSGKKKGKGSYFLSGASVSNDRTTVCPLSATAVHGGRRYETGPIFTLLPSPTQICGQNIQKLYRSRKNMKKLQCFVLLIIDKKDEKRYRSTEVRGGTETMHWRLLKQRKASD</sequence>
<proteinExistence type="predicted"/>
<dbReference type="GeneID" id="121218401"/>
<dbReference type="Proteomes" id="UP000818029">
    <property type="component" value="Chromosome A03"/>
</dbReference>
<reference evidence="1" key="1">
    <citation type="journal article" date="2020" name="Nat. Genet.">
        <title>Genomic diversifications of five Gossypium allopolyploid species and their impact on cotton improvement.</title>
        <authorList>
            <person name="Chen Z.J."/>
            <person name="Sreedasyam A."/>
            <person name="Ando A."/>
            <person name="Song Q."/>
            <person name="De Santiago L.M."/>
            <person name="Hulse-Kemp A.M."/>
            <person name="Ding M."/>
            <person name="Ye W."/>
            <person name="Kirkbride R.C."/>
            <person name="Jenkins J."/>
            <person name="Plott C."/>
            <person name="Lovell J."/>
            <person name="Lin Y.M."/>
            <person name="Vaughn R."/>
            <person name="Liu B."/>
            <person name="Simpson S."/>
            <person name="Scheffler B.E."/>
            <person name="Wen L."/>
            <person name="Saski C.A."/>
            <person name="Grover C.E."/>
            <person name="Hu G."/>
            <person name="Conover J.L."/>
            <person name="Carlson J.W."/>
            <person name="Shu S."/>
            <person name="Boston L.B."/>
            <person name="Williams M."/>
            <person name="Peterson D.G."/>
            <person name="McGee K."/>
            <person name="Jones D.C."/>
            <person name="Wendel J.F."/>
            <person name="Stelly D.M."/>
            <person name="Grimwood J."/>
            <person name="Schmutz J."/>
        </authorList>
    </citation>
    <scope>NUCLEOTIDE SEQUENCE [LARGE SCALE GENOMIC DNA]</scope>
    <source>
        <strain evidence="1">cv. TM-1</strain>
    </source>
</reference>
<keyword evidence="1" id="KW-1185">Reference proteome</keyword>
<name>A0ABM3A9I4_GOSHI</name>
<dbReference type="RefSeq" id="XP_040951506.1">
    <property type="nucleotide sequence ID" value="XM_041095572.1"/>
</dbReference>
<accession>A0ABM3A9I4</accession>
<protein>
    <submittedName>
        <fullName evidence="2">Uncharacterized protein</fullName>
    </submittedName>
</protein>
<reference evidence="2" key="2">
    <citation type="submission" date="2025-08" db="UniProtKB">
        <authorList>
            <consortium name="RefSeq"/>
        </authorList>
    </citation>
    <scope>IDENTIFICATION</scope>
</reference>